<evidence type="ECO:0000313" key="2">
    <source>
        <dbReference type="EMBL" id="RCX05701.1"/>
    </source>
</evidence>
<protein>
    <submittedName>
        <fullName evidence="2">WxcM-like protein</fullName>
    </submittedName>
</protein>
<proteinExistence type="predicted"/>
<dbReference type="CDD" id="cd20292">
    <property type="entry name" value="cupin_QdtA-like"/>
    <property type="match status" value="1"/>
</dbReference>
<dbReference type="InterPro" id="IPR014710">
    <property type="entry name" value="RmlC-like_jellyroll"/>
</dbReference>
<dbReference type="InterPro" id="IPR008894">
    <property type="entry name" value="QdtA_cupin_dom"/>
</dbReference>
<dbReference type="Proteomes" id="UP000253517">
    <property type="component" value="Unassembled WGS sequence"/>
</dbReference>
<accession>A0A369A999</accession>
<dbReference type="SUPFAM" id="SSF51182">
    <property type="entry name" value="RmlC-like cupins"/>
    <property type="match status" value="1"/>
</dbReference>
<gene>
    <name evidence="2" type="ORF">DES35_101989</name>
</gene>
<dbReference type="InterPro" id="IPR011051">
    <property type="entry name" value="RmlC_Cupin_sf"/>
</dbReference>
<dbReference type="EMBL" id="QPJS01000001">
    <property type="protein sequence ID" value="RCX05701.1"/>
    <property type="molecule type" value="Genomic_DNA"/>
</dbReference>
<comment type="caution">
    <text evidence="2">The sequence shown here is derived from an EMBL/GenBank/DDBJ whole genome shotgun (WGS) entry which is preliminary data.</text>
</comment>
<dbReference type="Pfam" id="PF05523">
    <property type="entry name" value="FdtA"/>
    <property type="match status" value="1"/>
</dbReference>
<reference evidence="2 3" key="1">
    <citation type="submission" date="2018-07" db="EMBL/GenBank/DDBJ databases">
        <title>Genomic Encyclopedia of Type Strains, Phase IV (KMG-IV): sequencing the most valuable type-strain genomes for metagenomic binning, comparative biology and taxonomic classification.</title>
        <authorList>
            <person name="Goeker M."/>
        </authorList>
    </citation>
    <scope>NUCLEOTIDE SEQUENCE [LARGE SCALE GENOMIC DNA]</scope>
    <source>
        <strain evidence="2 3">DSM 21410</strain>
    </source>
</reference>
<sequence length="138" mass="15870">MYKVTVFNCSLIEFPKIQNRAGNITPITNLKEVPFEIKRIFYIYDIPGGEDRGGHAHKKCHQILVAVSGSFEVELDDGMLKKTVLINRPYYGLHIPPGIWAKEKSFSSGAICLVLASEVYDEEDYIREYELFKSYKFQ</sequence>
<dbReference type="Gene3D" id="2.60.120.10">
    <property type="entry name" value="Jelly Rolls"/>
    <property type="match status" value="1"/>
</dbReference>
<name>A0A369A999_9FLAO</name>
<dbReference type="RefSeq" id="WP_114365960.1">
    <property type="nucleotide sequence ID" value="NZ_BHZF01000001.1"/>
</dbReference>
<feature type="domain" description="Sugar 3,4-ketoisomerase QdtA cupin" evidence="1">
    <location>
        <begin position="8"/>
        <end position="136"/>
    </location>
</feature>
<dbReference type="AlphaFoldDB" id="A0A369A999"/>
<keyword evidence="3" id="KW-1185">Reference proteome</keyword>
<evidence type="ECO:0000313" key="3">
    <source>
        <dbReference type="Proteomes" id="UP000253517"/>
    </source>
</evidence>
<organism evidence="2 3">
    <name type="scientific">Schleiferia thermophila</name>
    <dbReference type="NCBI Taxonomy" id="884107"/>
    <lineage>
        <taxon>Bacteria</taxon>
        <taxon>Pseudomonadati</taxon>
        <taxon>Bacteroidota</taxon>
        <taxon>Flavobacteriia</taxon>
        <taxon>Flavobacteriales</taxon>
        <taxon>Schleiferiaceae</taxon>
        <taxon>Schleiferia</taxon>
    </lineage>
</organism>
<evidence type="ECO:0000259" key="1">
    <source>
        <dbReference type="Pfam" id="PF05523"/>
    </source>
</evidence>